<feature type="chain" id="PRO_5031086152" evidence="1">
    <location>
        <begin position="23"/>
        <end position="210"/>
    </location>
</feature>
<name>A0A7S0QHY8_9CRYP</name>
<reference evidence="2" key="1">
    <citation type="submission" date="2021-01" db="EMBL/GenBank/DDBJ databases">
        <authorList>
            <person name="Corre E."/>
            <person name="Pelletier E."/>
            <person name="Niang G."/>
            <person name="Scheremetjew M."/>
            <person name="Finn R."/>
            <person name="Kale V."/>
            <person name="Holt S."/>
            <person name="Cochrane G."/>
            <person name="Meng A."/>
            <person name="Brown T."/>
            <person name="Cohen L."/>
        </authorList>
    </citation>
    <scope>NUCLEOTIDE SEQUENCE</scope>
    <source>
        <strain evidence="2">CCAP979/52</strain>
    </source>
</reference>
<evidence type="ECO:0000313" key="2">
    <source>
        <dbReference type="EMBL" id="CAD8639829.1"/>
    </source>
</evidence>
<protein>
    <submittedName>
        <fullName evidence="2">Uncharacterized protein</fullName>
    </submittedName>
</protein>
<evidence type="ECO:0000256" key="1">
    <source>
        <dbReference type="SAM" id="SignalP"/>
    </source>
</evidence>
<sequence>MWIMNGIALFVAGCLLCGIVGADTEILCNRPLPSFMLRGFQPGFVHVGRSIGQRNRLPTGEAAVICPRKTAALGARRLRASSNGPESVGGAAQKYLSRIPSHLQGIAIRNVNLQTRDYVQPSKTKEEIVDQEAERIRKELDGDEDDDELLSMMKEFDPTMDLLDPDTISRGDLHNFDGDIDDAMLLRDLRSKMDPSDFYKIFGPGIGDLL</sequence>
<accession>A0A7S0QHY8</accession>
<keyword evidence="1" id="KW-0732">Signal</keyword>
<dbReference type="EMBL" id="HBEZ01031569">
    <property type="protein sequence ID" value="CAD8639829.1"/>
    <property type="molecule type" value="Transcribed_RNA"/>
</dbReference>
<feature type="signal peptide" evidence="1">
    <location>
        <begin position="1"/>
        <end position="22"/>
    </location>
</feature>
<organism evidence="2">
    <name type="scientific">Cryptomonas curvata</name>
    <dbReference type="NCBI Taxonomy" id="233186"/>
    <lineage>
        <taxon>Eukaryota</taxon>
        <taxon>Cryptophyceae</taxon>
        <taxon>Cryptomonadales</taxon>
        <taxon>Cryptomonadaceae</taxon>
        <taxon>Cryptomonas</taxon>
    </lineage>
</organism>
<gene>
    <name evidence="2" type="ORF">CCUR1050_LOCUS17513</name>
</gene>
<proteinExistence type="predicted"/>
<dbReference type="AlphaFoldDB" id="A0A7S0QHY8"/>